<comment type="caution">
    <text evidence="1">The sequence shown here is derived from an EMBL/GenBank/DDBJ whole genome shotgun (WGS) entry which is preliminary data.</text>
</comment>
<accession>A0ABW0Q366</accession>
<dbReference type="Proteomes" id="UP001596150">
    <property type="component" value="Unassembled WGS sequence"/>
</dbReference>
<sequence>MSTAMAKGASAPVARFHEVSDHLSEAAHLVEAAWMAAADLSQPAEREAIRSVLHYVTILVTGARDDVDAYRAARKAGAA</sequence>
<evidence type="ECO:0000313" key="2">
    <source>
        <dbReference type="Proteomes" id="UP001596150"/>
    </source>
</evidence>
<evidence type="ECO:0000313" key="1">
    <source>
        <dbReference type="EMBL" id="MFC5519025.1"/>
    </source>
</evidence>
<name>A0ABW0Q366_9HYPH</name>
<reference evidence="2" key="1">
    <citation type="journal article" date="2019" name="Int. J. Syst. Evol. Microbiol.">
        <title>The Global Catalogue of Microorganisms (GCM) 10K type strain sequencing project: providing services to taxonomists for standard genome sequencing and annotation.</title>
        <authorList>
            <consortium name="The Broad Institute Genomics Platform"/>
            <consortium name="The Broad Institute Genome Sequencing Center for Infectious Disease"/>
            <person name="Wu L."/>
            <person name="Ma J."/>
        </authorList>
    </citation>
    <scope>NUCLEOTIDE SEQUENCE [LARGE SCALE GENOMIC DNA]</scope>
    <source>
        <strain evidence="2">KACC 12633</strain>
    </source>
</reference>
<organism evidence="1 2">
    <name type="scientific">Kaistia terrae</name>
    <dbReference type="NCBI Taxonomy" id="537017"/>
    <lineage>
        <taxon>Bacteria</taxon>
        <taxon>Pseudomonadati</taxon>
        <taxon>Pseudomonadota</taxon>
        <taxon>Alphaproteobacteria</taxon>
        <taxon>Hyphomicrobiales</taxon>
        <taxon>Kaistiaceae</taxon>
        <taxon>Kaistia</taxon>
    </lineage>
</organism>
<gene>
    <name evidence="1" type="ORF">ACFPP9_24895</name>
</gene>
<protein>
    <submittedName>
        <fullName evidence="1">Uncharacterized protein</fullName>
    </submittedName>
</protein>
<dbReference type="RefSeq" id="WP_266346316.1">
    <property type="nucleotide sequence ID" value="NZ_JAPKNH010000015.1"/>
</dbReference>
<keyword evidence="2" id="KW-1185">Reference proteome</keyword>
<dbReference type="EMBL" id="JBHSML010000031">
    <property type="protein sequence ID" value="MFC5519025.1"/>
    <property type="molecule type" value="Genomic_DNA"/>
</dbReference>
<proteinExistence type="predicted"/>